<feature type="region of interest" description="Disordered" evidence="1">
    <location>
        <begin position="1"/>
        <end position="255"/>
    </location>
</feature>
<dbReference type="EMBL" id="ML179203">
    <property type="protein sequence ID" value="THU95287.1"/>
    <property type="molecule type" value="Genomic_DNA"/>
</dbReference>
<protein>
    <submittedName>
        <fullName evidence="2">Uncharacterized protein</fullName>
    </submittedName>
</protein>
<feature type="compositionally biased region" description="Polar residues" evidence="1">
    <location>
        <begin position="202"/>
        <end position="211"/>
    </location>
</feature>
<accession>A0A4S8LZV9</accession>
<feature type="compositionally biased region" description="Low complexity" evidence="1">
    <location>
        <begin position="54"/>
        <end position="89"/>
    </location>
</feature>
<gene>
    <name evidence="2" type="ORF">K435DRAFT_859672</name>
</gene>
<dbReference type="Proteomes" id="UP000297245">
    <property type="component" value="Unassembled WGS sequence"/>
</dbReference>
<proteinExistence type="predicted"/>
<sequence>MDYFNLFSREGRPLGIDPIDLFRPSTLPRTSPDSPESLPSASGPVRTPRERSRSTTPYPSRRPSPSTSRRPPSRHPSATPETARRVSTTHSRRRSATPETVGRVPTRRASTTHSRRRSAASETAGRVSVTRSRHQPIASETGGHVPSSRSRRRSVTPETPRRVSRSPSPSSDLSSPTTSSSSDASQSNSSPPPQLVARSVRFNETPTNQDQETTRSSTTPPSSDMPSPSDDENSTDLGRKIPKPPGEVGRPGRGGYSLSTALGWDYKKYRKTYINQLCQDNLDVTVCLGDQLEESVNLVRNEAQKRFPFLASYSDHWATDDFIRGRLKYRKNVVTKEAMAAELAEIRGKINEETRKERSRTVRQAQRNH</sequence>
<evidence type="ECO:0000256" key="1">
    <source>
        <dbReference type="SAM" id="MobiDB-lite"/>
    </source>
</evidence>
<dbReference type="AlphaFoldDB" id="A0A4S8LZV9"/>
<evidence type="ECO:0000313" key="3">
    <source>
        <dbReference type="Proteomes" id="UP000297245"/>
    </source>
</evidence>
<feature type="compositionally biased region" description="Low complexity" evidence="1">
    <location>
        <begin position="165"/>
        <end position="189"/>
    </location>
</feature>
<reference evidence="2 3" key="1">
    <citation type="journal article" date="2019" name="Nat. Ecol. Evol.">
        <title>Megaphylogeny resolves global patterns of mushroom evolution.</title>
        <authorList>
            <person name="Varga T."/>
            <person name="Krizsan K."/>
            <person name="Foldi C."/>
            <person name="Dima B."/>
            <person name="Sanchez-Garcia M."/>
            <person name="Sanchez-Ramirez S."/>
            <person name="Szollosi G.J."/>
            <person name="Szarkandi J.G."/>
            <person name="Papp V."/>
            <person name="Albert L."/>
            <person name="Andreopoulos W."/>
            <person name="Angelini C."/>
            <person name="Antonin V."/>
            <person name="Barry K.W."/>
            <person name="Bougher N.L."/>
            <person name="Buchanan P."/>
            <person name="Buyck B."/>
            <person name="Bense V."/>
            <person name="Catcheside P."/>
            <person name="Chovatia M."/>
            <person name="Cooper J."/>
            <person name="Damon W."/>
            <person name="Desjardin D."/>
            <person name="Finy P."/>
            <person name="Geml J."/>
            <person name="Haridas S."/>
            <person name="Hughes K."/>
            <person name="Justo A."/>
            <person name="Karasinski D."/>
            <person name="Kautmanova I."/>
            <person name="Kiss B."/>
            <person name="Kocsube S."/>
            <person name="Kotiranta H."/>
            <person name="LaButti K.M."/>
            <person name="Lechner B.E."/>
            <person name="Liimatainen K."/>
            <person name="Lipzen A."/>
            <person name="Lukacs Z."/>
            <person name="Mihaltcheva S."/>
            <person name="Morgado L.N."/>
            <person name="Niskanen T."/>
            <person name="Noordeloos M.E."/>
            <person name="Ohm R.A."/>
            <person name="Ortiz-Santana B."/>
            <person name="Ovrebo C."/>
            <person name="Racz N."/>
            <person name="Riley R."/>
            <person name="Savchenko A."/>
            <person name="Shiryaev A."/>
            <person name="Soop K."/>
            <person name="Spirin V."/>
            <person name="Szebenyi C."/>
            <person name="Tomsovsky M."/>
            <person name="Tulloss R.E."/>
            <person name="Uehling J."/>
            <person name="Grigoriev I.V."/>
            <person name="Vagvolgyi C."/>
            <person name="Papp T."/>
            <person name="Martin F.M."/>
            <person name="Miettinen O."/>
            <person name="Hibbett D.S."/>
            <person name="Nagy L.G."/>
        </authorList>
    </citation>
    <scope>NUCLEOTIDE SEQUENCE [LARGE SCALE GENOMIC DNA]</scope>
    <source>
        <strain evidence="2 3">CBS 962.96</strain>
    </source>
</reference>
<keyword evidence="3" id="KW-1185">Reference proteome</keyword>
<dbReference type="OrthoDB" id="2686745at2759"/>
<feature type="compositionally biased region" description="Low complexity" evidence="1">
    <location>
        <begin position="214"/>
        <end position="228"/>
    </location>
</feature>
<feature type="compositionally biased region" description="Polar residues" evidence="1">
    <location>
        <begin position="27"/>
        <end position="40"/>
    </location>
</feature>
<evidence type="ECO:0000313" key="2">
    <source>
        <dbReference type="EMBL" id="THU95287.1"/>
    </source>
</evidence>
<organism evidence="2 3">
    <name type="scientific">Dendrothele bispora (strain CBS 962.96)</name>
    <dbReference type="NCBI Taxonomy" id="1314807"/>
    <lineage>
        <taxon>Eukaryota</taxon>
        <taxon>Fungi</taxon>
        <taxon>Dikarya</taxon>
        <taxon>Basidiomycota</taxon>
        <taxon>Agaricomycotina</taxon>
        <taxon>Agaricomycetes</taxon>
        <taxon>Agaricomycetidae</taxon>
        <taxon>Agaricales</taxon>
        <taxon>Agaricales incertae sedis</taxon>
        <taxon>Dendrothele</taxon>
    </lineage>
</organism>
<name>A0A4S8LZV9_DENBC</name>